<feature type="transmembrane region" description="Helical" evidence="1">
    <location>
        <begin position="97"/>
        <end position="116"/>
    </location>
</feature>
<evidence type="ECO:0000313" key="3">
    <source>
        <dbReference type="Proteomes" id="UP000247476"/>
    </source>
</evidence>
<organism evidence="2 3">
    <name type="scientific">Paenibacillus flagellatus</name>
    <dbReference type="NCBI Taxonomy" id="2211139"/>
    <lineage>
        <taxon>Bacteria</taxon>
        <taxon>Bacillati</taxon>
        <taxon>Bacillota</taxon>
        <taxon>Bacilli</taxon>
        <taxon>Bacillales</taxon>
        <taxon>Paenibacillaceae</taxon>
        <taxon>Paenibacillus</taxon>
    </lineage>
</organism>
<evidence type="ECO:0000256" key="1">
    <source>
        <dbReference type="SAM" id="Phobius"/>
    </source>
</evidence>
<gene>
    <name evidence="2" type="ORF">DLM86_26295</name>
</gene>
<dbReference type="AlphaFoldDB" id="A0A2V5JWU2"/>
<keyword evidence="3" id="KW-1185">Reference proteome</keyword>
<sequence length="173" mass="18771">MRMTKAEFFELLEQKLRGVPEPDRTHILQRYEDLFYRAMANGEPEEQIAYRILYQGGGGAPPNKGDSSIGKLIAGAALVLFNLIFILGPFIAVCAVLFALGVVGVVLLGAPFLYFVANGLPGGLTELLFVIFVCVGMFGLGLVLAVGMSYVGPRFLKLAGKYVRWNVNAVRGL</sequence>
<evidence type="ECO:0008006" key="4">
    <source>
        <dbReference type="Google" id="ProtNLM"/>
    </source>
</evidence>
<proteinExistence type="predicted"/>
<dbReference type="Proteomes" id="UP000247476">
    <property type="component" value="Unassembled WGS sequence"/>
</dbReference>
<keyword evidence="1" id="KW-0472">Membrane</keyword>
<reference evidence="2 3" key="1">
    <citation type="submission" date="2018-05" db="EMBL/GenBank/DDBJ databases">
        <title>Paenibacillus flagellatus sp. nov., isolated from selenium mineral soil.</title>
        <authorList>
            <person name="Dai X."/>
        </authorList>
    </citation>
    <scope>NUCLEOTIDE SEQUENCE [LARGE SCALE GENOMIC DNA]</scope>
    <source>
        <strain evidence="2 3">DXL2</strain>
    </source>
</reference>
<feature type="transmembrane region" description="Helical" evidence="1">
    <location>
        <begin position="72"/>
        <end position="91"/>
    </location>
</feature>
<name>A0A2V5JWU2_9BACL</name>
<evidence type="ECO:0000313" key="2">
    <source>
        <dbReference type="EMBL" id="PYI51198.1"/>
    </source>
</evidence>
<feature type="transmembrane region" description="Helical" evidence="1">
    <location>
        <begin position="128"/>
        <end position="151"/>
    </location>
</feature>
<accession>A0A2V5JWU2</accession>
<comment type="caution">
    <text evidence="2">The sequence shown here is derived from an EMBL/GenBank/DDBJ whole genome shotgun (WGS) entry which is preliminary data.</text>
</comment>
<protein>
    <recommendedName>
        <fullName evidence="4">DUF1700 domain-containing protein</fullName>
    </recommendedName>
</protein>
<keyword evidence="1" id="KW-0812">Transmembrane</keyword>
<keyword evidence="1" id="KW-1133">Transmembrane helix</keyword>
<dbReference type="EMBL" id="QJVJ01000014">
    <property type="protein sequence ID" value="PYI51198.1"/>
    <property type="molecule type" value="Genomic_DNA"/>
</dbReference>